<dbReference type="Gene3D" id="3.40.50.300">
    <property type="entry name" value="P-loop containing nucleotide triphosphate hydrolases"/>
    <property type="match status" value="1"/>
</dbReference>
<evidence type="ECO:0000259" key="2">
    <source>
        <dbReference type="Pfam" id="PF09037"/>
    </source>
</evidence>
<feature type="domain" description="Sulphotransferase Stf0" evidence="2">
    <location>
        <begin position="36"/>
        <end position="94"/>
    </location>
</feature>
<dbReference type="InterPro" id="IPR015124">
    <property type="entry name" value="Stf0"/>
</dbReference>
<dbReference type="EMBL" id="SSHH01000001">
    <property type="protein sequence ID" value="TIX51040.1"/>
    <property type="molecule type" value="Genomic_DNA"/>
</dbReference>
<evidence type="ECO:0000313" key="4">
    <source>
        <dbReference type="Proteomes" id="UP000309389"/>
    </source>
</evidence>
<dbReference type="PIRSF" id="PIRSF021497">
    <property type="entry name" value="Sulphotransferase_Stf0"/>
    <property type="match status" value="1"/>
</dbReference>
<evidence type="ECO:0000256" key="1">
    <source>
        <dbReference type="PIRSR" id="PIRSR021497-1"/>
    </source>
</evidence>
<name>A0A4T3F7S1_9SPHN</name>
<dbReference type="AlphaFoldDB" id="A0A4T3F7S1"/>
<gene>
    <name evidence="3" type="ORF">E5222_00705</name>
</gene>
<feature type="domain" description="Sulphotransferase Stf0" evidence="2">
    <location>
        <begin position="116"/>
        <end position="249"/>
    </location>
</feature>
<keyword evidence="4" id="KW-1185">Reference proteome</keyword>
<comment type="caution">
    <text evidence="3">The sequence shown here is derived from an EMBL/GenBank/DDBJ whole genome shotgun (WGS) entry which is preliminary data.</text>
</comment>
<proteinExistence type="predicted"/>
<evidence type="ECO:0000313" key="3">
    <source>
        <dbReference type="EMBL" id="TIX51040.1"/>
    </source>
</evidence>
<dbReference type="GO" id="GO:0016740">
    <property type="term" value="F:transferase activity"/>
    <property type="evidence" value="ECO:0007669"/>
    <property type="project" value="InterPro"/>
</dbReference>
<dbReference type="Pfam" id="PF09037">
    <property type="entry name" value="Sulphotransf"/>
    <property type="match status" value="2"/>
</dbReference>
<sequence>MLALPGGGFVQLPQEGIGKTEGAAGMTGTGQDIPGYLVCTHPRSGSSYFCQLLESTGKLGKPLEYFTHGHMRRRFADPADPASLQAQMHHFEQVAASSNGLRAAKLFWFDMPGLAKSRLLDRFAGYRAVHLERADKLGQAISISRALRTGQIRSDMGAADSSASYEYDDIRRRLETLLTADASWKAFFKKQRMRPLHILYEDVTANPQAAVDRVARLVGLESAPIDKDGVTLRMQRDTLNSEWRERFLAEVSQRNPGLAEGLKGATAA</sequence>
<organism evidence="3 4">
    <name type="scientific">Alteraurantiacibacter aquimixticola</name>
    <dbReference type="NCBI Taxonomy" id="2489173"/>
    <lineage>
        <taxon>Bacteria</taxon>
        <taxon>Pseudomonadati</taxon>
        <taxon>Pseudomonadota</taxon>
        <taxon>Alphaproteobacteria</taxon>
        <taxon>Sphingomonadales</taxon>
        <taxon>Erythrobacteraceae</taxon>
        <taxon>Alteraurantiacibacter</taxon>
    </lineage>
</organism>
<accession>A0A4T3F7S1</accession>
<feature type="active site" description="Proton acceptor" evidence="1">
    <location>
        <position position="64"/>
    </location>
</feature>
<protein>
    <recommendedName>
        <fullName evidence="2">Sulphotransferase Stf0 domain-containing protein</fullName>
    </recommendedName>
</protein>
<dbReference type="InterPro" id="IPR024628">
    <property type="entry name" value="Sulfotransferase_Stf0_dom"/>
</dbReference>
<dbReference type="Proteomes" id="UP000309389">
    <property type="component" value="Unassembled WGS sequence"/>
</dbReference>
<reference evidence="3 4" key="1">
    <citation type="submission" date="2019-04" db="EMBL/GenBank/DDBJ databases">
        <title>Altererythrobacter aquimixticola sp. nov., isolated from sediment of junction between the ocean and a freshwater spring.</title>
        <authorList>
            <person name="Yoon J.-H."/>
        </authorList>
    </citation>
    <scope>NUCLEOTIDE SEQUENCE [LARGE SCALE GENOMIC DNA]</scope>
    <source>
        <strain evidence="3 4">SSKS-13</strain>
    </source>
</reference>
<dbReference type="OrthoDB" id="5562925at2"/>
<dbReference type="InterPro" id="IPR027417">
    <property type="entry name" value="P-loop_NTPase"/>
</dbReference>
<dbReference type="SUPFAM" id="SSF52540">
    <property type="entry name" value="P-loop containing nucleoside triphosphate hydrolases"/>
    <property type="match status" value="1"/>
</dbReference>